<evidence type="ECO:0000313" key="1">
    <source>
        <dbReference type="EMBL" id="KAA3942972.1"/>
    </source>
</evidence>
<dbReference type="AlphaFoldDB" id="A0A5M5BYP4"/>
<organism evidence="1 2">
    <name type="scientific">Bacteroides ovatus</name>
    <dbReference type="NCBI Taxonomy" id="28116"/>
    <lineage>
        <taxon>Bacteria</taxon>
        <taxon>Pseudomonadati</taxon>
        <taxon>Bacteroidota</taxon>
        <taxon>Bacteroidia</taxon>
        <taxon>Bacteroidales</taxon>
        <taxon>Bacteroidaceae</taxon>
        <taxon>Bacteroides</taxon>
    </lineage>
</organism>
<reference evidence="1 2" key="1">
    <citation type="journal article" date="2019" name="Nat. Med.">
        <title>A library of human gut bacterial isolates paired with longitudinal multiomics data enables mechanistic microbiome research.</title>
        <authorList>
            <person name="Poyet M."/>
            <person name="Groussin M."/>
            <person name="Gibbons S.M."/>
            <person name="Avila-Pacheco J."/>
            <person name="Jiang X."/>
            <person name="Kearney S.M."/>
            <person name="Perrotta A.R."/>
            <person name="Berdy B."/>
            <person name="Zhao S."/>
            <person name="Lieberman T.D."/>
            <person name="Swanson P.K."/>
            <person name="Smith M."/>
            <person name="Roesemann S."/>
            <person name="Alexander J.E."/>
            <person name="Rich S.A."/>
            <person name="Livny J."/>
            <person name="Vlamakis H."/>
            <person name="Clish C."/>
            <person name="Bullock K."/>
            <person name="Deik A."/>
            <person name="Scott J."/>
            <person name="Pierce K.A."/>
            <person name="Xavier R.J."/>
            <person name="Alm E.J."/>
        </authorList>
    </citation>
    <scope>NUCLEOTIDE SEQUENCE [LARGE SCALE GENOMIC DNA]</scope>
    <source>
        <strain evidence="1 2">BIOML-A163</strain>
    </source>
</reference>
<evidence type="ECO:0000313" key="2">
    <source>
        <dbReference type="Proteomes" id="UP000323717"/>
    </source>
</evidence>
<protein>
    <submittedName>
        <fullName evidence="1">Uncharacterized protein</fullName>
    </submittedName>
</protein>
<proteinExistence type="predicted"/>
<name>A0A5M5BYP4_BACOV</name>
<accession>A0A5M5BYP4</accession>
<dbReference type="Proteomes" id="UP000323717">
    <property type="component" value="Unassembled WGS sequence"/>
</dbReference>
<gene>
    <name evidence="1" type="ORF">F3D71_22080</name>
</gene>
<comment type="caution">
    <text evidence="1">The sequence shown here is derived from an EMBL/GenBank/DDBJ whole genome shotgun (WGS) entry which is preliminary data.</text>
</comment>
<sequence length="166" mass="19130">MADRLEQLIEMECADALLDSGVSVPLKRWKLPWLKRPVEVRVTMKRPRLWGQILLAREYLKMGVAPGWQAKDKVEELAFVAEHGKAVSRLLAYTVCRGYVSRHVGIGVTAWVLRNFVEWRYLTAMFQTFERLMGTKDFMRIISSTARANPMTPRRARQGRGVKNPV</sequence>
<dbReference type="EMBL" id="VWLE01000431">
    <property type="protein sequence ID" value="KAA3942972.1"/>
    <property type="molecule type" value="Genomic_DNA"/>
</dbReference>